<feature type="transmembrane region" description="Helical" evidence="6">
    <location>
        <begin position="42"/>
        <end position="66"/>
    </location>
</feature>
<evidence type="ECO:0000256" key="4">
    <source>
        <dbReference type="ARBA" id="ARBA00022989"/>
    </source>
</evidence>
<evidence type="ECO:0000259" key="7">
    <source>
        <dbReference type="Pfam" id="PF01578"/>
    </source>
</evidence>
<feature type="transmembrane region" description="Helical" evidence="6">
    <location>
        <begin position="260"/>
        <end position="278"/>
    </location>
</feature>
<dbReference type="GO" id="GO:0017004">
    <property type="term" value="P:cytochrome complex assembly"/>
    <property type="evidence" value="ECO:0007669"/>
    <property type="project" value="UniProtKB-KW"/>
</dbReference>
<dbReference type="Proteomes" id="UP000243524">
    <property type="component" value="Unassembled WGS sequence"/>
</dbReference>
<comment type="caution">
    <text evidence="8">The sequence shown here is derived from an EMBL/GenBank/DDBJ whole genome shotgun (WGS) entry which is preliminary data.</text>
</comment>
<gene>
    <name evidence="8" type="ORF">CEY16_03775</name>
</gene>
<dbReference type="PANTHER" id="PTHR30071">
    <property type="entry name" value="HEME EXPORTER PROTEIN C"/>
    <property type="match status" value="1"/>
</dbReference>
<evidence type="ECO:0000313" key="8">
    <source>
        <dbReference type="EMBL" id="PKR78885.1"/>
    </source>
</evidence>
<keyword evidence="4 6" id="KW-1133">Transmembrane helix</keyword>
<dbReference type="InterPro" id="IPR045062">
    <property type="entry name" value="Cyt_c_biogenesis_CcsA/CcmC"/>
</dbReference>
<dbReference type="InterPro" id="IPR002541">
    <property type="entry name" value="Cyt_c_assembly"/>
</dbReference>
<accession>A0A2I0QX50</accession>
<feature type="transmembrane region" description="Helical" evidence="6">
    <location>
        <begin position="78"/>
        <end position="97"/>
    </location>
</feature>
<evidence type="ECO:0000256" key="2">
    <source>
        <dbReference type="ARBA" id="ARBA00022692"/>
    </source>
</evidence>
<evidence type="ECO:0000256" key="5">
    <source>
        <dbReference type="ARBA" id="ARBA00023136"/>
    </source>
</evidence>
<organism evidence="8 9">
    <name type="scientific">Halalkalibacillus sediminis</name>
    <dbReference type="NCBI Taxonomy" id="2018042"/>
    <lineage>
        <taxon>Bacteria</taxon>
        <taxon>Bacillati</taxon>
        <taxon>Bacillota</taxon>
        <taxon>Bacilli</taxon>
        <taxon>Bacillales</taxon>
        <taxon>Bacillaceae</taxon>
        <taxon>Halalkalibacillus</taxon>
    </lineage>
</organism>
<name>A0A2I0QX50_9BACI</name>
<dbReference type="GO" id="GO:0005886">
    <property type="term" value="C:plasma membrane"/>
    <property type="evidence" value="ECO:0007669"/>
    <property type="project" value="TreeGrafter"/>
</dbReference>
<feature type="transmembrane region" description="Helical" evidence="6">
    <location>
        <begin position="136"/>
        <end position="163"/>
    </location>
</feature>
<dbReference type="GO" id="GO:0020037">
    <property type="term" value="F:heme binding"/>
    <property type="evidence" value="ECO:0007669"/>
    <property type="project" value="InterPro"/>
</dbReference>
<dbReference type="OrthoDB" id="9814290at2"/>
<evidence type="ECO:0000313" key="9">
    <source>
        <dbReference type="Proteomes" id="UP000243524"/>
    </source>
</evidence>
<dbReference type="EMBL" id="PJNH01000001">
    <property type="protein sequence ID" value="PKR78885.1"/>
    <property type="molecule type" value="Genomic_DNA"/>
</dbReference>
<keyword evidence="2 6" id="KW-0812">Transmembrane</keyword>
<protein>
    <submittedName>
        <fullName evidence="8">C-type cytochrome biogenesis protein CcsB</fullName>
    </submittedName>
</protein>
<dbReference type="PANTHER" id="PTHR30071:SF1">
    <property type="entry name" value="CYTOCHROME B_B6 PROTEIN-RELATED"/>
    <property type="match status" value="1"/>
</dbReference>
<evidence type="ECO:0000256" key="1">
    <source>
        <dbReference type="ARBA" id="ARBA00004141"/>
    </source>
</evidence>
<evidence type="ECO:0000256" key="6">
    <source>
        <dbReference type="SAM" id="Phobius"/>
    </source>
</evidence>
<sequence>MDLVQLSSNFLYGAFIAYLVATMFFGATIGNKRSANMKSKAAKIAISITIIGFLSQLVFFIVRWIASGHAPVSNMFEFIAFFGMMMVLGFIIIYFIYRETVMGLFALPIATLIIGYGSMFPRELSPLVPSLQSHWLYIHVTTVSLGEAILSISFIAGLIYLLITVNQSVRSKETFWLEFILYSICATLAFIILSTSFSVMNYEVEFTQMIDGGERQTSYELPTLFEPHDSEVLTEGAFTTGIETPGWMNGADAGRKLNSFVWSILGGLILYGFLRLILRKRVGASLQPFFIKMNPDRVDEIMYRAVSIGFPVFFLGGLVFAAIWAEQAWGRFWGWDPKEVWALVTFLFYAAFLHLRLARGWHGKKSAWLAVIGFAIIMINLIVVNLVISGLHSYA</sequence>
<proteinExistence type="predicted"/>
<feature type="transmembrane region" description="Helical" evidence="6">
    <location>
        <begin position="104"/>
        <end position="121"/>
    </location>
</feature>
<feature type="transmembrane region" description="Helical" evidence="6">
    <location>
        <begin position="12"/>
        <end position="30"/>
    </location>
</feature>
<dbReference type="AlphaFoldDB" id="A0A2I0QX50"/>
<dbReference type="RefSeq" id="WP_101330629.1">
    <property type="nucleotide sequence ID" value="NZ_PJNH01000001.1"/>
</dbReference>
<comment type="subcellular location">
    <subcellularLocation>
        <location evidence="1">Membrane</location>
        <topology evidence="1">Multi-pass membrane protein</topology>
    </subcellularLocation>
</comment>
<feature type="transmembrane region" description="Helical" evidence="6">
    <location>
        <begin position="367"/>
        <end position="388"/>
    </location>
</feature>
<evidence type="ECO:0000256" key="3">
    <source>
        <dbReference type="ARBA" id="ARBA00022748"/>
    </source>
</evidence>
<keyword evidence="5 6" id="KW-0472">Membrane</keyword>
<reference evidence="8 9" key="1">
    <citation type="submission" date="2017-06" db="EMBL/GenBank/DDBJ databases">
        <title>the draft geome sequence of Illustriluteabacillus marina B3227.</title>
        <authorList>
            <person name="He R.-H."/>
            <person name="Du Z.-J."/>
        </authorList>
    </citation>
    <scope>NUCLEOTIDE SEQUENCE [LARGE SCALE GENOMIC DNA]</scope>
    <source>
        <strain evidence="8 9">B3227</strain>
    </source>
</reference>
<feature type="transmembrane region" description="Helical" evidence="6">
    <location>
        <begin position="340"/>
        <end position="358"/>
    </location>
</feature>
<keyword evidence="9" id="KW-1185">Reference proteome</keyword>
<keyword evidence="3" id="KW-0201">Cytochrome c-type biogenesis</keyword>
<feature type="transmembrane region" description="Helical" evidence="6">
    <location>
        <begin position="301"/>
        <end position="325"/>
    </location>
</feature>
<feature type="domain" description="Cytochrome c assembly protein" evidence="7">
    <location>
        <begin position="264"/>
        <end position="392"/>
    </location>
</feature>
<dbReference type="Pfam" id="PF01578">
    <property type="entry name" value="Cytochrom_C_asm"/>
    <property type="match status" value="2"/>
</dbReference>
<feature type="domain" description="Cytochrome c assembly protein" evidence="7">
    <location>
        <begin position="73"/>
        <end position="195"/>
    </location>
</feature>
<feature type="transmembrane region" description="Helical" evidence="6">
    <location>
        <begin position="175"/>
        <end position="199"/>
    </location>
</feature>